<reference evidence="7 8" key="1">
    <citation type="submission" date="2018-12" db="EMBL/GenBank/DDBJ databases">
        <authorList>
            <person name="Yang Y."/>
        </authorList>
    </citation>
    <scope>NUCLEOTIDE SEQUENCE [LARGE SCALE GENOMIC DNA]</scope>
    <source>
        <strain evidence="7 8">L-25-5w-1</strain>
    </source>
</reference>
<feature type="transmembrane region" description="Helical" evidence="6">
    <location>
        <begin position="392"/>
        <end position="410"/>
    </location>
</feature>
<organism evidence="7 8">
    <name type="scientific">Azospirillum griseum</name>
    <dbReference type="NCBI Taxonomy" id="2496639"/>
    <lineage>
        <taxon>Bacteria</taxon>
        <taxon>Pseudomonadati</taxon>
        <taxon>Pseudomonadota</taxon>
        <taxon>Alphaproteobacteria</taxon>
        <taxon>Rhodospirillales</taxon>
        <taxon>Azospirillaceae</taxon>
        <taxon>Azospirillum</taxon>
    </lineage>
</organism>
<dbReference type="RefSeq" id="WP_126620299.1">
    <property type="nucleotide sequence ID" value="NZ_JBHUCY010000076.1"/>
</dbReference>
<comment type="caution">
    <text evidence="7">The sequence shown here is derived from an EMBL/GenBank/DDBJ whole genome shotgun (WGS) entry which is preliminary data.</text>
</comment>
<dbReference type="PANTHER" id="PTHR30250">
    <property type="entry name" value="PST FAMILY PREDICTED COLANIC ACID TRANSPORTER"/>
    <property type="match status" value="1"/>
</dbReference>
<keyword evidence="5 6" id="KW-0472">Membrane</keyword>
<evidence type="ECO:0000256" key="4">
    <source>
        <dbReference type="ARBA" id="ARBA00022989"/>
    </source>
</evidence>
<accession>A0A3S0K0G4</accession>
<dbReference type="PANTHER" id="PTHR30250:SF11">
    <property type="entry name" value="O-ANTIGEN TRANSPORTER-RELATED"/>
    <property type="match status" value="1"/>
</dbReference>
<feature type="transmembrane region" description="Helical" evidence="6">
    <location>
        <begin position="368"/>
        <end position="386"/>
    </location>
</feature>
<evidence type="ECO:0000313" key="8">
    <source>
        <dbReference type="Proteomes" id="UP000277007"/>
    </source>
</evidence>
<keyword evidence="8" id="KW-1185">Reference proteome</keyword>
<feature type="transmembrane region" description="Helical" evidence="6">
    <location>
        <begin position="49"/>
        <end position="68"/>
    </location>
</feature>
<evidence type="ECO:0008006" key="9">
    <source>
        <dbReference type="Google" id="ProtNLM"/>
    </source>
</evidence>
<feature type="transmembrane region" description="Helical" evidence="6">
    <location>
        <begin position="422"/>
        <end position="444"/>
    </location>
</feature>
<evidence type="ECO:0000256" key="6">
    <source>
        <dbReference type="SAM" id="Phobius"/>
    </source>
</evidence>
<proteinExistence type="predicted"/>
<feature type="transmembrane region" description="Helical" evidence="6">
    <location>
        <begin position="337"/>
        <end position="361"/>
    </location>
</feature>
<dbReference type="EMBL" id="RXMA01000041">
    <property type="protein sequence ID" value="RTR14174.1"/>
    <property type="molecule type" value="Genomic_DNA"/>
</dbReference>
<comment type="subcellular location">
    <subcellularLocation>
        <location evidence="1">Cell membrane</location>
        <topology evidence="1">Multi-pass membrane protein</topology>
    </subcellularLocation>
</comment>
<evidence type="ECO:0000256" key="5">
    <source>
        <dbReference type="ARBA" id="ARBA00023136"/>
    </source>
</evidence>
<evidence type="ECO:0000256" key="2">
    <source>
        <dbReference type="ARBA" id="ARBA00022475"/>
    </source>
</evidence>
<dbReference type="Proteomes" id="UP000277007">
    <property type="component" value="Unassembled WGS sequence"/>
</dbReference>
<feature type="transmembrane region" description="Helical" evidence="6">
    <location>
        <begin position="304"/>
        <end position="325"/>
    </location>
</feature>
<name>A0A3S0K0G4_9PROT</name>
<gene>
    <name evidence="7" type="ORF">EJ903_24120</name>
</gene>
<dbReference type="GO" id="GO:0005886">
    <property type="term" value="C:plasma membrane"/>
    <property type="evidence" value="ECO:0007669"/>
    <property type="project" value="UniProtKB-SubCell"/>
</dbReference>
<evidence type="ECO:0000256" key="1">
    <source>
        <dbReference type="ARBA" id="ARBA00004651"/>
    </source>
</evidence>
<dbReference type="AlphaFoldDB" id="A0A3S0K0G4"/>
<keyword evidence="3 6" id="KW-0812">Transmembrane</keyword>
<feature type="transmembrane region" description="Helical" evidence="6">
    <location>
        <begin position="151"/>
        <end position="175"/>
    </location>
</feature>
<protein>
    <recommendedName>
        <fullName evidence="9">Membrane protein involved in the export of O-antigen and teichoic acid</fullName>
    </recommendedName>
</protein>
<feature type="transmembrane region" description="Helical" evidence="6">
    <location>
        <begin position="181"/>
        <end position="201"/>
    </location>
</feature>
<feature type="transmembrane region" description="Helical" evidence="6">
    <location>
        <begin position="119"/>
        <end position="139"/>
    </location>
</feature>
<feature type="transmembrane region" description="Helical" evidence="6">
    <location>
        <begin position="89"/>
        <end position="113"/>
    </location>
</feature>
<dbReference type="InterPro" id="IPR050833">
    <property type="entry name" value="Poly_Biosynth_Transport"/>
</dbReference>
<dbReference type="OrthoDB" id="9768289at2"/>
<keyword evidence="4 6" id="KW-1133">Transmembrane helix</keyword>
<feature type="transmembrane region" description="Helical" evidence="6">
    <location>
        <begin position="456"/>
        <end position="479"/>
    </location>
</feature>
<evidence type="ECO:0000256" key="3">
    <source>
        <dbReference type="ARBA" id="ARBA00022692"/>
    </source>
</evidence>
<evidence type="ECO:0000313" key="7">
    <source>
        <dbReference type="EMBL" id="RTR14174.1"/>
    </source>
</evidence>
<feature type="transmembrane region" description="Helical" evidence="6">
    <location>
        <begin position="21"/>
        <end position="43"/>
    </location>
</feature>
<sequence>MNPGVSRRIINGFVAQSAGTLGLVIERFGLAALFIATFGLAGYETWLETSAWCGLVSAFGFGLNHWCGNRVQEAWSVGNATGVHRQTRLAVTAAVGAAVLAGAAAVGAAAVGFGPPAEGGGVAVWLTLAVAFKTAEAFLTGVLRGCGRMALGLWIAVGGQFIMLTLSVALTALGADLSGVAAGQAVAGLMTVAALGAATRWTTGFSADRLFPVAPDRAEWRDLGARGFPYAVANLANVVNVHLVVLVVAKVDGAAAFVLARTIANFCRQIVQQFAYAAIDEATRGLIGSDPAAGRRLFTDAIRWACLAAGLVAGWLLWLGGPLVARLSHGTVTTDPALLWILAASLPATTPGLVLSAFCLFSNRGRALAAAQAAFILGLLVCLTTAGRDGAVSVAAGLTVAEWVASVWLLGRLADPNGALGFFRAAAAGTAVGVFALAIGYAAGGAAAAFAPPIDLIGMAVFSAAWAGICPPVAALLLLTAAERRWITAKCAGLIGRRRNGDV</sequence>
<keyword evidence="2" id="KW-1003">Cell membrane</keyword>